<dbReference type="GO" id="GO:0006397">
    <property type="term" value="P:mRNA processing"/>
    <property type="evidence" value="ECO:0007669"/>
    <property type="project" value="UniProtKB-UniRule"/>
</dbReference>
<keyword evidence="3 6" id="KW-0507">mRNA processing</keyword>
<evidence type="ECO:0000259" key="7">
    <source>
        <dbReference type="PROSITE" id="PS52002"/>
    </source>
</evidence>
<evidence type="ECO:0000256" key="1">
    <source>
        <dbReference type="ARBA" id="ARBA00006850"/>
    </source>
</evidence>
<dbReference type="InterPro" id="IPR010920">
    <property type="entry name" value="LSM_dom_sf"/>
</dbReference>
<dbReference type="Proteomes" id="UP001295794">
    <property type="component" value="Unassembled WGS sequence"/>
</dbReference>
<gene>
    <name evidence="6" type="primary">LSM1</name>
    <name evidence="8" type="ORF">MYCIT1_LOCUS30724</name>
</gene>
<sequence length="168" mass="18849">MNVQPPIVILSSTFMDSLIPFTTSGSLVDCVDRKMLVVLRDGRKLHGVLRSYDQFGGDTLAFAGRHLTTTFAANLVLEDTIERIYHGGAFAENWHGLFLIRGENVVLLGEIDLDLEDEVPIGRQVEYGQLEPFHKSEVETKKEREEVKSQILYEQKGFCKEGGEGDGY</sequence>
<dbReference type="PANTHER" id="PTHR15588">
    <property type="entry name" value="LSM1"/>
    <property type="match status" value="1"/>
</dbReference>
<dbReference type="CDD" id="cd01728">
    <property type="entry name" value="LSm1"/>
    <property type="match status" value="1"/>
</dbReference>
<dbReference type="Pfam" id="PF01423">
    <property type="entry name" value="LSM"/>
    <property type="match status" value="2"/>
</dbReference>
<name>A0AAD2Q669_9AGAR</name>
<keyword evidence="4 6" id="KW-0694">RNA-binding</keyword>
<dbReference type="SMART" id="SM00651">
    <property type="entry name" value="Sm"/>
    <property type="match status" value="1"/>
</dbReference>
<dbReference type="InterPro" id="IPR034104">
    <property type="entry name" value="Lsm1"/>
</dbReference>
<comment type="subunit">
    <text evidence="6">Component of the heptameric LSM1-LSM7 complex that forms a seven-membered ring structure with a donut shape.</text>
</comment>
<dbReference type="GO" id="GO:0000932">
    <property type="term" value="C:P-body"/>
    <property type="evidence" value="ECO:0007669"/>
    <property type="project" value="UniProtKB-SubCell"/>
</dbReference>
<feature type="domain" description="Sm" evidence="7">
    <location>
        <begin position="22"/>
        <end position="114"/>
    </location>
</feature>
<dbReference type="PROSITE" id="PS52002">
    <property type="entry name" value="SM"/>
    <property type="match status" value="1"/>
</dbReference>
<reference evidence="8" key="1">
    <citation type="submission" date="2023-11" db="EMBL/GenBank/DDBJ databases">
        <authorList>
            <person name="De Vega J J."/>
            <person name="De Vega J J."/>
        </authorList>
    </citation>
    <scope>NUCLEOTIDE SEQUENCE</scope>
</reference>
<dbReference type="InterPro" id="IPR047575">
    <property type="entry name" value="Sm"/>
</dbReference>
<evidence type="ECO:0000256" key="4">
    <source>
        <dbReference type="ARBA" id="ARBA00022884"/>
    </source>
</evidence>
<evidence type="ECO:0000256" key="6">
    <source>
        <dbReference type="RuleBase" id="RU365047"/>
    </source>
</evidence>
<dbReference type="InterPro" id="IPR044642">
    <property type="entry name" value="PTHR15588"/>
</dbReference>
<dbReference type="GO" id="GO:0003729">
    <property type="term" value="F:mRNA binding"/>
    <property type="evidence" value="ECO:0007669"/>
    <property type="project" value="TreeGrafter"/>
</dbReference>
<keyword evidence="2 6" id="KW-0963">Cytoplasm</keyword>
<proteinExistence type="inferred from homology"/>
<dbReference type="AlphaFoldDB" id="A0AAD2Q669"/>
<dbReference type="SUPFAM" id="SSF50182">
    <property type="entry name" value="Sm-like ribonucleoproteins"/>
    <property type="match status" value="1"/>
</dbReference>
<dbReference type="Gene3D" id="2.30.30.100">
    <property type="match status" value="1"/>
</dbReference>
<comment type="subcellular location">
    <subcellularLocation>
        <location evidence="6">Cytoplasm</location>
    </subcellularLocation>
    <subcellularLocation>
        <location evidence="6">Cytoplasm</location>
        <location evidence="6">P-body</location>
    </subcellularLocation>
</comment>
<comment type="function">
    <text evidence="6">Component of the cytoplasmic LSM1-LSM7 complex which is involved in mRNA degradation.</text>
</comment>
<dbReference type="PANTHER" id="PTHR15588:SF8">
    <property type="entry name" value="U6 SNRNA-ASSOCIATED SM-LIKE PROTEIN LSM1"/>
    <property type="match status" value="1"/>
</dbReference>
<comment type="caution">
    <text evidence="8">The sequence shown here is derived from an EMBL/GenBank/DDBJ whole genome shotgun (WGS) entry which is preliminary data.</text>
</comment>
<evidence type="ECO:0000313" key="8">
    <source>
        <dbReference type="EMBL" id="CAK5280240.1"/>
    </source>
</evidence>
<dbReference type="EMBL" id="CAVNYO010000440">
    <property type="protein sequence ID" value="CAK5280240.1"/>
    <property type="molecule type" value="Genomic_DNA"/>
</dbReference>
<dbReference type="GO" id="GO:0000290">
    <property type="term" value="P:deadenylation-dependent decapping of nuclear-transcribed mRNA"/>
    <property type="evidence" value="ECO:0007669"/>
    <property type="project" value="TreeGrafter"/>
</dbReference>
<dbReference type="InterPro" id="IPR001163">
    <property type="entry name" value="Sm_dom_euk/arc"/>
</dbReference>
<dbReference type="GO" id="GO:1990726">
    <property type="term" value="C:Lsm1-7-Pat1 complex"/>
    <property type="evidence" value="ECO:0007669"/>
    <property type="project" value="TreeGrafter"/>
</dbReference>
<accession>A0AAD2Q669</accession>
<protein>
    <recommendedName>
        <fullName evidence="6">U6 snRNA-associated Sm-like protein LSm1</fullName>
    </recommendedName>
</protein>
<dbReference type="GO" id="GO:1990904">
    <property type="term" value="C:ribonucleoprotein complex"/>
    <property type="evidence" value="ECO:0007669"/>
    <property type="project" value="UniProtKB-KW"/>
</dbReference>
<keyword evidence="9" id="KW-1185">Reference proteome</keyword>
<comment type="similarity">
    <text evidence="1 6">Belongs to the snRNP Sm proteins family.</text>
</comment>
<evidence type="ECO:0000256" key="2">
    <source>
        <dbReference type="ARBA" id="ARBA00022490"/>
    </source>
</evidence>
<organism evidence="8 9">
    <name type="scientific">Mycena citricolor</name>
    <dbReference type="NCBI Taxonomy" id="2018698"/>
    <lineage>
        <taxon>Eukaryota</taxon>
        <taxon>Fungi</taxon>
        <taxon>Dikarya</taxon>
        <taxon>Basidiomycota</taxon>
        <taxon>Agaricomycotina</taxon>
        <taxon>Agaricomycetes</taxon>
        <taxon>Agaricomycetidae</taxon>
        <taxon>Agaricales</taxon>
        <taxon>Marasmiineae</taxon>
        <taxon>Mycenaceae</taxon>
        <taxon>Mycena</taxon>
    </lineage>
</organism>
<evidence type="ECO:0000256" key="3">
    <source>
        <dbReference type="ARBA" id="ARBA00022664"/>
    </source>
</evidence>
<evidence type="ECO:0000256" key="5">
    <source>
        <dbReference type="ARBA" id="ARBA00023274"/>
    </source>
</evidence>
<evidence type="ECO:0000313" key="9">
    <source>
        <dbReference type="Proteomes" id="UP001295794"/>
    </source>
</evidence>
<keyword evidence="5 6" id="KW-0687">Ribonucleoprotein</keyword>